<sequence>MAAYLLSVVFPLILSPPISFVANCAATMLKQLMHHILFSTGLSSSQASDDDFFNEPSTMRPQMTAAAAKDCTTSTISASPQSTTSASTTASATTYAVIARDVAGASVHYAASSA</sequence>
<protein>
    <recommendedName>
        <fullName evidence="4">Secreted protein</fullName>
    </recommendedName>
</protein>
<dbReference type="GeneID" id="27329914"/>
<dbReference type="HOGENOM" id="CLU_171958_0_0_1"/>
<evidence type="ECO:0000313" key="2">
    <source>
        <dbReference type="EMBL" id="KIW18543.1"/>
    </source>
</evidence>
<organism evidence="2 3">
    <name type="scientific">Exophiala spinifera</name>
    <dbReference type="NCBI Taxonomy" id="91928"/>
    <lineage>
        <taxon>Eukaryota</taxon>
        <taxon>Fungi</taxon>
        <taxon>Dikarya</taxon>
        <taxon>Ascomycota</taxon>
        <taxon>Pezizomycotina</taxon>
        <taxon>Eurotiomycetes</taxon>
        <taxon>Chaetothyriomycetidae</taxon>
        <taxon>Chaetothyriales</taxon>
        <taxon>Herpotrichiellaceae</taxon>
        <taxon>Exophiala</taxon>
    </lineage>
</organism>
<dbReference type="RefSeq" id="XP_016238759.1">
    <property type="nucleotide sequence ID" value="XM_016377189.1"/>
</dbReference>
<dbReference type="EMBL" id="KN847493">
    <property type="protein sequence ID" value="KIW18543.1"/>
    <property type="molecule type" value="Genomic_DNA"/>
</dbReference>
<dbReference type="VEuPathDB" id="FungiDB:PV08_02831"/>
<proteinExistence type="predicted"/>
<dbReference type="Proteomes" id="UP000053328">
    <property type="component" value="Unassembled WGS sequence"/>
</dbReference>
<keyword evidence="1" id="KW-0732">Signal</keyword>
<accession>A0A0D2BHY9</accession>
<dbReference type="OrthoDB" id="4132477at2759"/>
<gene>
    <name evidence="2" type="ORF">PV08_02831</name>
</gene>
<evidence type="ECO:0000256" key="1">
    <source>
        <dbReference type="SAM" id="SignalP"/>
    </source>
</evidence>
<evidence type="ECO:0008006" key="4">
    <source>
        <dbReference type="Google" id="ProtNLM"/>
    </source>
</evidence>
<evidence type="ECO:0000313" key="3">
    <source>
        <dbReference type="Proteomes" id="UP000053328"/>
    </source>
</evidence>
<keyword evidence="3" id="KW-1185">Reference proteome</keyword>
<reference evidence="2 3" key="1">
    <citation type="submission" date="2015-01" db="EMBL/GenBank/DDBJ databases">
        <title>The Genome Sequence of Exophiala spinifera CBS89968.</title>
        <authorList>
            <consortium name="The Broad Institute Genomics Platform"/>
            <person name="Cuomo C."/>
            <person name="de Hoog S."/>
            <person name="Gorbushina A."/>
            <person name="Stielow B."/>
            <person name="Teixiera M."/>
            <person name="Abouelleil A."/>
            <person name="Chapman S.B."/>
            <person name="Priest M."/>
            <person name="Young S.K."/>
            <person name="Wortman J."/>
            <person name="Nusbaum C."/>
            <person name="Birren B."/>
        </authorList>
    </citation>
    <scope>NUCLEOTIDE SEQUENCE [LARGE SCALE GENOMIC DNA]</scope>
    <source>
        <strain evidence="2 3">CBS 89968</strain>
    </source>
</reference>
<feature type="chain" id="PRO_5002249846" description="Secreted protein" evidence="1">
    <location>
        <begin position="27"/>
        <end position="114"/>
    </location>
</feature>
<feature type="signal peptide" evidence="1">
    <location>
        <begin position="1"/>
        <end position="26"/>
    </location>
</feature>
<name>A0A0D2BHY9_9EURO</name>
<dbReference type="AlphaFoldDB" id="A0A0D2BHY9"/>